<keyword evidence="2 5" id="KW-0812">Transmembrane</keyword>
<evidence type="ECO:0000256" key="4">
    <source>
        <dbReference type="ARBA" id="ARBA00023136"/>
    </source>
</evidence>
<dbReference type="CDD" id="cd09325">
    <property type="entry name" value="TDT_C4-dicarb_trans"/>
    <property type="match status" value="1"/>
</dbReference>
<gene>
    <name evidence="6" type="ORF">A9Y57_01316</name>
</gene>
<feature type="transmembrane region" description="Helical" evidence="5">
    <location>
        <begin position="64"/>
        <end position="86"/>
    </location>
</feature>
<feature type="transmembrane region" description="Helical" evidence="5">
    <location>
        <begin position="272"/>
        <end position="297"/>
    </location>
</feature>
<dbReference type="PANTHER" id="PTHR37955:SF1">
    <property type="entry name" value="DEP DOMAIN-CONTAINING PROTEIN"/>
    <property type="match status" value="1"/>
</dbReference>
<dbReference type="AlphaFoldDB" id="A0A854W8I0"/>
<comment type="caution">
    <text evidence="6">The sequence shown here is derived from an EMBL/GenBank/DDBJ whole genome shotgun (WGS) entry which is preliminary data.</text>
</comment>
<dbReference type="EMBL" id="NSGR01000008">
    <property type="protein sequence ID" value="PCH12597.1"/>
    <property type="molecule type" value="Genomic_DNA"/>
</dbReference>
<proteinExistence type="predicted"/>
<feature type="transmembrane region" description="Helical" evidence="5">
    <location>
        <begin position="211"/>
        <end position="231"/>
    </location>
</feature>
<dbReference type="Proteomes" id="UP000217465">
    <property type="component" value="Unassembled WGS sequence"/>
</dbReference>
<name>A0A854W8I0_9STRE</name>
<feature type="transmembrane region" description="Helical" evidence="5">
    <location>
        <begin position="187"/>
        <end position="205"/>
    </location>
</feature>
<organism evidence="6 7">
    <name type="scientific">Streptococcus parauberis</name>
    <dbReference type="NCBI Taxonomy" id="1348"/>
    <lineage>
        <taxon>Bacteria</taxon>
        <taxon>Bacillati</taxon>
        <taxon>Bacillota</taxon>
        <taxon>Bacilli</taxon>
        <taxon>Lactobacillales</taxon>
        <taxon>Streptococcaceae</taxon>
        <taxon>Streptococcus</taxon>
    </lineage>
</organism>
<dbReference type="PANTHER" id="PTHR37955">
    <property type="entry name" value="TELLURITE RESISTANCE PROTEIN TEHA"/>
    <property type="match status" value="1"/>
</dbReference>
<keyword evidence="3 5" id="KW-1133">Transmembrane helix</keyword>
<dbReference type="InterPro" id="IPR038665">
    <property type="entry name" value="Voltage-dep_anion_channel_sf"/>
</dbReference>
<evidence type="ECO:0000256" key="1">
    <source>
        <dbReference type="ARBA" id="ARBA00004141"/>
    </source>
</evidence>
<feature type="transmembrane region" description="Helical" evidence="5">
    <location>
        <begin position="7"/>
        <end position="25"/>
    </location>
</feature>
<sequence length="302" mass="34022">MHQQNRPSLVMSGLVLGTMAVGNLLSNYLPIIKLPFTALALFLYFLLIKGIITNKEQALKEIQSPLVSSVFPTFFMVGMLFSSLAIQLGLKVIGLPFWWLFVIGNLVLITYYCLNFVIKFSWENVYPSWTVLFVGIAMSTFTAPASQAYLFGKIVFWICLVITFLLFPILYIKTYKIGLPEAVKPNISTICAPLSLLLAGYLSSFQTPQEAMVIFLLVTSQAMYFFVLVQLPKLLRRPFNPGFSAFTFPYVISATSLRMASIFLHWGKMLSILISAEIVIATLLVSYVLVTYLAYLYKKEVD</sequence>
<dbReference type="GO" id="GO:0046583">
    <property type="term" value="F:monoatomic cation efflux transmembrane transporter activity"/>
    <property type="evidence" value="ECO:0007669"/>
    <property type="project" value="TreeGrafter"/>
</dbReference>
<dbReference type="InterPro" id="IPR052951">
    <property type="entry name" value="Tellurite_res_ion_channel"/>
</dbReference>
<dbReference type="InterPro" id="IPR004695">
    <property type="entry name" value="SLAC1/Mae1/Ssu1/TehA"/>
</dbReference>
<evidence type="ECO:0000313" key="7">
    <source>
        <dbReference type="Proteomes" id="UP000217465"/>
    </source>
</evidence>
<reference evidence="6 7" key="1">
    <citation type="submission" date="2016-06" db="EMBL/GenBank/DDBJ databases">
        <authorList>
            <person name="Haines A.N."/>
            <person name="Council K.R."/>
        </authorList>
    </citation>
    <scope>NUCLEOTIDE SEQUENCE [LARGE SCALE GENOMIC DNA]</scope>
    <source>
        <strain evidence="6 7">SP158-29</strain>
    </source>
</reference>
<feature type="transmembrane region" description="Helical" evidence="5">
    <location>
        <begin position="243"/>
        <end position="266"/>
    </location>
</feature>
<feature type="transmembrane region" description="Helical" evidence="5">
    <location>
        <begin position="125"/>
        <end position="142"/>
    </location>
</feature>
<evidence type="ECO:0000256" key="3">
    <source>
        <dbReference type="ARBA" id="ARBA00022989"/>
    </source>
</evidence>
<dbReference type="RefSeq" id="WP_096633641.1">
    <property type="nucleotide sequence ID" value="NZ_LRBL01000019.1"/>
</dbReference>
<accession>A0A854W8I0</accession>
<evidence type="ECO:0000256" key="5">
    <source>
        <dbReference type="SAM" id="Phobius"/>
    </source>
</evidence>
<feature type="transmembrane region" description="Helical" evidence="5">
    <location>
        <begin position="154"/>
        <end position="175"/>
    </location>
</feature>
<feature type="transmembrane region" description="Helical" evidence="5">
    <location>
        <begin position="98"/>
        <end position="118"/>
    </location>
</feature>
<keyword evidence="4 5" id="KW-0472">Membrane</keyword>
<evidence type="ECO:0000313" key="6">
    <source>
        <dbReference type="EMBL" id="PCH12597.1"/>
    </source>
</evidence>
<comment type="subcellular location">
    <subcellularLocation>
        <location evidence="1">Membrane</location>
        <topology evidence="1">Multi-pass membrane protein</topology>
    </subcellularLocation>
</comment>
<protein>
    <submittedName>
        <fullName evidence="6">C4-dicarboxylate transporter/malic acid transport protein</fullName>
    </submittedName>
</protein>
<dbReference type="Gene3D" id="1.50.10.150">
    <property type="entry name" value="Voltage-dependent anion channel"/>
    <property type="match status" value="1"/>
</dbReference>
<evidence type="ECO:0000256" key="2">
    <source>
        <dbReference type="ARBA" id="ARBA00022692"/>
    </source>
</evidence>
<feature type="transmembrane region" description="Helical" evidence="5">
    <location>
        <begin position="31"/>
        <end position="52"/>
    </location>
</feature>
<dbReference type="Pfam" id="PF03595">
    <property type="entry name" value="SLAC1"/>
    <property type="match status" value="1"/>
</dbReference>
<dbReference type="GO" id="GO:0005886">
    <property type="term" value="C:plasma membrane"/>
    <property type="evidence" value="ECO:0007669"/>
    <property type="project" value="TreeGrafter"/>
</dbReference>